<keyword evidence="2" id="KW-1185">Reference proteome</keyword>
<organism evidence="1 2">
    <name type="scientific">Dendrobium thyrsiflorum</name>
    <name type="common">Pinecone-like raceme dendrobium</name>
    <name type="synonym">Orchid</name>
    <dbReference type="NCBI Taxonomy" id="117978"/>
    <lineage>
        <taxon>Eukaryota</taxon>
        <taxon>Viridiplantae</taxon>
        <taxon>Streptophyta</taxon>
        <taxon>Embryophyta</taxon>
        <taxon>Tracheophyta</taxon>
        <taxon>Spermatophyta</taxon>
        <taxon>Magnoliopsida</taxon>
        <taxon>Liliopsida</taxon>
        <taxon>Asparagales</taxon>
        <taxon>Orchidaceae</taxon>
        <taxon>Epidendroideae</taxon>
        <taxon>Malaxideae</taxon>
        <taxon>Dendrobiinae</taxon>
        <taxon>Dendrobium</taxon>
    </lineage>
</organism>
<evidence type="ECO:0000313" key="1">
    <source>
        <dbReference type="EMBL" id="KAL0917317.1"/>
    </source>
</evidence>
<dbReference type="Proteomes" id="UP001552299">
    <property type="component" value="Unassembled WGS sequence"/>
</dbReference>
<protein>
    <submittedName>
        <fullName evidence="1">Uncharacterized protein</fullName>
    </submittedName>
</protein>
<proteinExistence type="predicted"/>
<accession>A0ABD0V3Y7</accession>
<reference evidence="1 2" key="1">
    <citation type="journal article" date="2024" name="Plant Biotechnol. J.">
        <title>Dendrobium thyrsiflorum genome and its molecular insights into genes involved in important horticultural traits.</title>
        <authorList>
            <person name="Chen B."/>
            <person name="Wang J.Y."/>
            <person name="Zheng P.J."/>
            <person name="Li K.L."/>
            <person name="Liang Y.M."/>
            <person name="Chen X.F."/>
            <person name="Zhang C."/>
            <person name="Zhao X."/>
            <person name="He X."/>
            <person name="Zhang G.Q."/>
            <person name="Liu Z.J."/>
            <person name="Xu Q."/>
        </authorList>
    </citation>
    <scope>NUCLEOTIDE SEQUENCE [LARGE SCALE GENOMIC DNA]</scope>
    <source>
        <strain evidence="1">GZMU011</strain>
    </source>
</reference>
<dbReference type="EMBL" id="JANQDX010000010">
    <property type="protein sequence ID" value="KAL0917317.1"/>
    <property type="molecule type" value="Genomic_DNA"/>
</dbReference>
<evidence type="ECO:0000313" key="2">
    <source>
        <dbReference type="Proteomes" id="UP001552299"/>
    </source>
</evidence>
<comment type="caution">
    <text evidence="1">The sequence shown here is derived from an EMBL/GenBank/DDBJ whole genome shotgun (WGS) entry which is preliminary data.</text>
</comment>
<sequence>MTPALLRTPIPALSVSPSLLANPSTKAELPTPFLCLQFAKSEPRQRPSSLLHVAFCSHEPHPETLSLSAVRTPSRSQPDLLLPCSRIPTQPNPSPAVLRRRLFAKPNRSPFLPLPAVREAQPNPTLKLRSPPLSCEQADAPILSSFDSNLSLHFISEDIWPHDLFLDMVLVVKGAMVVGSYSCPAALKGSKVKDSILFYTLSVVKLKNAVNHLQSNAIRTPFLGFGGGNRLWRVSSANPVETKKNSVGEQCNANIGVALFTRKQMAEELAFGWSDRTPAYACLAFGCRCSNTNPSPSLSSIKTISIFQALAATPITLCRCHLKPNLQLT</sequence>
<name>A0ABD0V3Y7_DENTH</name>
<gene>
    <name evidence="1" type="ORF">M5K25_012372</name>
</gene>
<dbReference type="AlphaFoldDB" id="A0ABD0V3Y7"/>